<sequence>MFASVVTIRQCKSLYIQQLHIQHSSVSHGFRPALRLCITSIQKKGRGARPAPVPSRIRPLGHASPSGYL</sequence>
<dbReference type="KEGG" id="bang:BBAG_1199"/>
<keyword evidence="3" id="KW-1185">Reference proteome</keyword>
<name>C4FGA1_9BIFI</name>
<proteinExistence type="predicted"/>
<dbReference type="EMBL" id="ABYS02000009">
    <property type="protein sequence ID" value="EEP20796.1"/>
    <property type="molecule type" value="Genomic_DNA"/>
</dbReference>
<evidence type="ECO:0000313" key="2">
    <source>
        <dbReference type="EMBL" id="EEP20796.1"/>
    </source>
</evidence>
<evidence type="ECO:0000256" key="1">
    <source>
        <dbReference type="SAM" id="MobiDB-lite"/>
    </source>
</evidence>
<dbReference type="AlphaFoldDB" id="C4FGA1"/>
<feature type="region of interest" description="Disordered" evidence="1">
    <location>
        <begin position="43"/>
        <end position="69"/>
    </location>
</feature>
<comment type="caution">
    <text evidence="2">The sequence shown here is derived from an EMBL/GenBank/DDBJ whole genome shotgun (WGS) entry which is preliminary data.</text>
</comment>
<accession>C4FGA1</accession>
<dbReference type="HOGENOM" id="CLU_2767551_0_0_11"/>
<reference evidence="2" key="1">
    <citation type="submission" date="2009-04" db="EMBL/GenBank/DDBJ databases">
        <authorList>
            <person name="Weinstock G."/>
            <person name="Sodergren E."/>
            <person name="Clifton S."/>
            <person name="Fulton L."/>
            <person name="Fulton B."/>
            <person name="Courtney L."/>
            <person name="Fronick C."/>
            <person name="Harrison M."/>
            <person name="Strong C."/>
            <person name="Farmer C."/>
            <person name="Delahaunty K."/>
            <person name="Markovic C."/>
            <person name="Hall O."/>
            <person name="Minx P."/>
            <person name="Tomlinson C."/>
            <person name="Mitreva M."/>
            <person name="Nelson J."/>
            <person name="Hou S."/>
            <person name="Wollam A."/>
            <person name="Pepin K.H."/>
            <person name="Johnson M."/>
            <person name="Bhonagiri V."/>
            <person name="Nash W.E."/>
            <person name="Warren W."/>
            <person name="Chinwalla A."/>
            <person name="Mardis E.R."/>
            <person name="Wilson R.K."/>
        </authorList>
    </citation>
    <scope>NUCLEOTIDE SEQUENCE [LARGE SCALE GENOMIC DNA]</scope>
    <source>
        <strain evidence="2">DSM 20098</strain>
    </source>
</reference>
<organism evidence="2 3">
    <name type="scientific">Bifidobacterium angulatum DSM 20098 = JCM 7096</name>
    <dbReference type="NCBI Taxonomy" id="518635"/>
    <lineage>
        <taxon>Bacteria</taxon>
        <taxon>Bacillati</taxon>
        <taxon>Actinomycetota</taxon>
        <taxon>Actinomycetes</taxon>
        <taxon>Bifidobacteriales</taxon>
        <taxon>Bifidobacteriaceae</taxon>
        <taxon>Bifidobacterium</taxon>
    </lineage>
</organism>
<evidence type="ECO:0000313" key="3">
    <source>
        <dbReference type="Proteomes" id="UP000006408"/>
    </source>
</evidence>
<gene>
    <name evidence="2" type="ORF">BIFANG_03369</name>
</gene>
<protein>
    <submittedName>
        <fullName evidence="2">Uncharacterized protein</fullName>
    </submittedName>
</protein>
<dbReference type="PATRIC" id="fig|518635.17.peg.1266"/>
<dbReference type="Proteomes" id="UP000006408">
    <property type="component" value="Unassembled WGS sequence"/>
</dbReference>